<accession>B7KLG7</accession>
<dbReference type="Gene3D" id="3.40.50.150">
    <property type="entry name" value="Vaccinia Virus protein VP39"/>
    <property type="match status" value="1"/>
</dbReference>
<dbReference type="PANTHER" id="PTHR13370">
    <property type="entry name" value="RNA METHYLASE-RELATED"/>
    <property type="match status" value="1"/>
</dbReference>
<dbReference type="PRINTS" id="PR00508">
    <property type="entry name" value="S21N4MTFRASE"/>
</dbReference>
<evidence type="ECO:0000256" key="1">
    <source>
        <dbReference type="ARBA" id="ARBA00010203"/>
    </source>
</evidence>
<evidence type="ECO:0000259" key="9">
    <source>
        <dbReference type="Pfam" id="PF01555"/>
    </source>
</evidence>
<dbReference type="GO" id="GO:0005737">
    <property type="term" value="C:cytoplasm"/>
    <property type="evidence" value="ECO:0007669"/>
    <property type="project" value="TreeGrafter"/>
</dbReference>
<keyword evidence="6" id="KW-0238">DNA-binding</keyword>
<dbReference type="SUPFAM" id="SSF53335">
    <property type="entry name" value="S-adenosyl-L-methionine-dependent methyltransferases"/>
    <property type="match status" value="1"/>
</dbReference>
<dbReference type="EC" id="2.1.1.-" evidence="8"/>
<dbReference type="REBASE" id="19515">
    <property type="entry name" value="M.Csp7424ORF4169P"/>
</dbReference>
<dbReference type="InterPro" id="IPR017985">
    <property type="entry name" value="MeTrfase_CN4_CS"/>
</dbReference>
<dbReference type="eggNOG" id="COG0863">
    <property type="taxonomic scope" value="Bacteria"/>
</dbReference>
<gene>
    <name evidence="10" type="ordered locus">PCC7424_4169</name>
</gene>
<comment type="catalytic activity">
    <reaction evidence="7">
        <text>a 2'-deoxycytidine in DNA + S-adenosyl-L-methionine = an N(4)-methyl-2'-deoxycytidine in DNA + S-adenosyl-L-homocysteine + H(+)</text>
        <dbReference type="Rhea" id="RHEA:16857"/>
        <dbReference type="Rhea" id="RHEA-COMP:11369"/>
        <dbReference type="Rhea" id="RHEA-COMP:13674"/>
        <dbReference type="ChEBI" id="CHEBI:15378"/>
        <dbReference type="ChEBI" id="CHEBI:57856"/>
        <dbReference type="ChEBI" id="CHEBI:59789"/>
        <dbReference type="ChEBI" id="CHEBI:85452"/>
        <dbReference type="ChEBI" id="CHEBI:137933"/>
        <dbReference type="EC" id="2.1.1.113"/>
    </reaction>
</comment>
<dbReference type="KEGG" id="cyc:PCC7424_4169"/>
<sequence length="379" mass="43337">MQLMKEKGNHKIVKEKESYLSLSHGSDIIDKNFSDEFKNYFSHPNTTPLFILGNAVEVLKQFPSESIDCCMTSPPYWGKREYQSGGIGLEKNFHDYIKNLCLVFLEIKRILKNEGSFWLNLGDSYEQKHLLGLPWRIALLLTDDQGWILRNSIIWNKVKGGLDNSKDRLRNIHENVFHFVKQPKDYYYDVDAIRSTPRKSKIVNGAVISATGVTGIRYKRQIELSTKLSQEEKTHAYIALEKIISEVASGQIADFRMIIRGQQRTTHSNSESVSGRAKELKEKGFYFLKYHPKGAKPGDVWEILPEDSQNRKIHFAPYPLDLCKIPISATCPPNGIVLDPFAGIGTTMVVAHLLKRKSIGIDICRHYLELAQKRTQLIL</sequence>
<dbReference type="GO" id="GO:0032259">
    <property type="term" value="P:methylation"/>
    <property type="evidence" value="ECO:0007669"/>
    <property type="project" value="UniProtKB-KW"/>
</dbReference>
<evidence type="ECO:0000256" key="6">
    <source>
        <dbReference type="ARBA" id="ARBA00023125"/>
    </source>
</evidence>
<dbReference type="InterPro" id="IPR002941">
    <property type="entry name" value="DNA_methylase_N4/N6"/>
</dbReference>
<keyword evidence="11" id="KW-1185">Reference proteome</keyword>
<dbReference type="GO" id="GO:0015667">
    <property type="term" value="F:site-specific DNA-methyltransferase (cytosine-N4-specific) activity"/>
    <property type="evidence" value="ECO:0007669"/>
    <property type="project" value="UniProtKB-EC"/>
</dbReference>
<proteinExistence type="inferred from homology"/>
<evidence type="ECO:0000256" key="5">
    <source>
        <dbReference type="ARBA" id="ARBA00022747"/>
    </source>
</evidence>
<keyword evidence="5" id="KW-0680">Restriction system</keyword>
<evidence type="ECO:0000256" key="2">
    <source>
        <dbReference type="ARBA" id="ARBA00022603"/>
    </source>
</evidence>
<organism evidence="10 11">
    <name type="scientific">Gloeothece citriformis (strain PCC 7424)</name>
    <name type="common">Cyanothece sp. (strain PCC 7424)</name>
    <dbReference type="NCBI Taxonomy" id="65393"/>
    <lineage>
        <taxon>Bacteria</taxon>
        <taxon>Bacillati</taxon>
        <taxon>Cyanobacteriota</taxon>
        <taxon>Cyanophyceae</taxon>
        <taxon>Oscillatoriophycideae</taxon>
        <taxon>Chroococcales</taxon>
        <taxon>Aphanothecaceae</taxon>
        <taxon>Gloeothece</taxon>
        <taxon>Gloeothece citriformis</taxon>
    </lineage>
</organism>
<dbReference type="EMBL" id="CP001291">
    <property type="protein sequence ID" value="ACK72539.1"/>
    <property type="molecule type" value="Genomic_DNA"/>
</dbReference>
<dbReference type="AlphaFoldDB" id="B7KLG7"/>
<protein>
    <recommendedName>
        <fullName evidence="8">Methyltransferase</fullName>
        <ecNumber evidence="8">2.1.1.-</ecNumber>
    </recommendedName>
</protein>
<evidence type="ECO:0000256" key="4">
    <source>
        <dbReference type="ARBA" id="ARBA00022691"/>
    </source>
</evidence>
<keyword evidence="3" id="KW-0808">Transferase</keyword>
<name>B7KLG7_GLOC7</name>
<feature type="domain" description="DNA methylase N-4/N-6" evidence="9">
    <location>
        <begin position="67"/>
        <end position="373"/>
    </location>
</feature>
<comment type="similarity">
    <text evidence="1">Belongs to the N(4)/N(6)-methyltransferase family. N(4) subfamily.</text>
</comment>
<evidence type="ECO:0000256" key="3">
    <source>
        <dbReference type="ARBA" id="ARBA00022679"/>
    </source>
</evidence>
<dbReference type="STRING" id="65393.PCC7424_4169"/>
<keyword evidence="4" id="KW-0949">S-adenosyl-L-methionine</keyword>
<dbReference type="Pfam" id="PF01555">
    <property type="entry name" value="N6_N4_Mtase"/>
    <property type="match status" value="1"/>
</dbReference>
<dbReference type="GO" id="GO:0008170">
    <property type="term" value="F:N-methyltransferase activity"/>
    <property type="evidence" value="ECO:0007669"/>
    <property type="project" value="InterPro"/>
</dbReference>
<dbReference type="InterPro" id="IPR001091">
    <property type="entry name" value="RM_Methyltransferase"/>
</dbReference>
<dbReference type="GO" id="GO:0009007">
    <property type="term" value="F:site-specific DNA-methyltransferase (adenine-specific) activity"/>
    <property type="evidence" value="ECO:0007669"/>
    <property type="project" value="TreeGrafter"/>
</dbReference>
<dbReference type="InterPro" id="IPR029063">
    <property type="entry name" value="SAM-dependent_MTases_sf"/>
</dbReference>
<dbReference type="GO" id="GO:0009307">
    <property type="term" value="P:DNA restriction-modification system"/>
    <property type="evidence" value="ECO:0007669"/>
    <property type="project" value="UniProtKB-KW"/>
</dbReference>
<dbReference type="PANTHER" id="PTHR13370:SF3">
    <property type="entry name" value="TRNA (GUANINE(10)-N2)-METHYLTRANSFERASE HOMOLOG"/>
    <property type="match status" value="1"/>
</dbReference>
<dbReference type="HOGENOM" id="CLU_024927_2_0_3"/>
<evidence type="ECO:0000256" key="8">
    <source>
        <dbReference type="RuleBase" id="RU362026"/>
    </source>
</evidence>
<dbReference type="GO" id="GO:0003677">
    <property type="term" value="F:DNA binding"/>
    <property type="evidence" value="ECO:0007669"/>
    <property type="project" value="UniProtKB-KW"/>
</dbReference>
<dbReference type="PROSITE" id="PS00093">
    <property type="entry name" value="N4_MTASE"/>
    <property type="match status" value="1"/>
</dbReference>
<keyword evidence="2 10" id="KW-0489">Methyltransferase</keyword>
<evidence type="ECO:0000313" key="10">
    <source>
        <dbReference type="EMBL" id="ACK72539.1"/>
    </source>
</evidence>
<evidence type="ECO:0000256" key="7">
    <source>
        <dbReference type="ARBA" id="ARBA00049120"/>
    </source>
</evidence>
<evidence type="ECO:0000313" key="11">
    <source>
        <dbReference type="Proteomes" id="UP000002384"/>
    </source>
</evidence>
<dbReference type="Proteomes" id="UP000002384">
    <property type="component" value="Chromosome"/>
</dbReference>
<reference evidence="11" key="1">
    <citation type="journal article" date="2011" name="MBio">
        <title>Novel metabolic attributes of the genus Cyanothece, comprising a group of unicellular nitrogen-fixing Cyanobacteria.</title>
        <authorList>
            <person name="Bandyopadhyay A."/>
            <person name="Elvitigala T."/>
            <person name="Welsh E."/>
            <person name="Stockel J."/>
            <person name="Liberton M."/>
            <person name="Min H."/>
            <person name="Sherman L.A."/>
            <person name="Pakrasi H.B."/>
        </authorList>
    </citation>
    <scope>NUCLEOTIDE SEQUENCE [LARGE SCALE GENOMIC DNA]</scope>
    <source>
        <strain evidence="11">PCC 7424</strain>
    </source>
</reference>